<dbReference type="PANTHER" id="PTHR30026">
    <property type="entry name" value="OUTER MEMBRANE PROTEIN TOLC"/>
    <property type="match status" value="1"/>
</dbReference>
<evidence type="ECO:0000256" key="2">
    <source>
        <dbReference type="ARBA" id="ARBA00007613"/>
    </source>
</evidence>
<dbReference type="GO" id="GO:0009279">
    <property type="term" value="C:cell outer membrane"/>
    <property type="evidence" value="ECO:0007669"/>
    <property type="project" value="UniProtKB-SubCell"/>
</dbReference>
<feature type="signal peptide" evidence="8">
    <location>
        <begin position="1"/>
        <end position="22"/>
    </location>
</feature>
<proteinExistence type="inferred from homology"/>
<evidence type="ECO:0000256" key="4">
    <source>
        <dbReference type="ARBA" id="ARBA00022452"/>
    </source>
</evidence>
<evidence type="ECO:0000256" key="5">
    <source>
        <dbReference type="ARBA" id="ARBA00022692"/>
    </source>
</evidence>
<feature type="chain" id="PRO_5009523682" description="Transporter" evidence="8">
    <location>
        <begin position="23"/>
        <end position="458"/>
    </location>
</feature>
<keyword evidence="8" id="KW-0732">Signal</keyword>
<keyword evidence="7" id="KW-0998">Cell outer membrane</keyword>
<name>A0A1F6D596_HANXR</name>
<sequence length="458" mass="49902">MRTRIVFLLSAGLLSLAGARMASGQLPLLTLDQAVRAAVEHNRTLAGARAEVASAAWGVKKAYADWLPKVELNAGVTRINDEALRLANAPIDFIEGAPGLPPELKESIRPFAYKNTYSAGVTVLQPIYNGGLERVGIQAADLIKERGGHALRDTEQEVVSRVRKTYYAVLKAQELVRLSRETERRTLAYLESTRRKAGAGLRTSADILRWEAQAASDRGGVVDAENALATAKAALNEGMGVDLDQDYTFEPPVAVLASAGGDLAPESLPPKPAHDPAAFRSHPGVLAARSLAGLQRTTLRRAWGEFQPQVNLAFSYAWEKNGTVALDGAKTWSTALMLRFPIFNSLGDYAQVRQAREDLRRAELLAQDVERQWRLRARSADLALDSARERIGIARKGVEYAEANLQTVTRRYEAGVASNIDLIDAQTTAYQARALLIHATYDAAIAQVELERATGKIQ</sequence>
<comment type="similarity">
    <text evidence="2">Belongs to the outer membrane factor (OMF) (TC 1.B.17) family.</text>
</comment>
<organism evidence="9 10">
    <name type="scientific">Handelsmanbacteria sp. (strain RIFCSPLOWO2_12_FULL_64_10)</name>
    <dbReference type="NCBI Taxonomy" id="1817868"/>
    <lineage>
        <taxon>Bacteria</taxon>
        <taxon>Candidatus Handelsmaniibacteriota</taxon>
    </lineage>
</organism>
<dbReference type="GO" id="GO:0015562">
    <property type="term" value="F:efflux transmembrane transporter activity"/>
    <property type="evidence" value="ECO:0007669"/>
    <property type="project" value="InterPro"/>
</dbReference>
<evidence type="ECO:0000256" key="3">
    <source>
        <dbReference type="ARBA" id="ARBA00022448"/>
    </source>
</evidence>
<evidence type="ECO:0000256" key="6">
    <source>
        <dbReference type="ARBA" id="ARBA00023136"/>
    </source>
</evidence>
<dbReference type="PANTHER" id="PTHR30026:SF20">
    <property type="entry name" value="OUTER MEMBRANE PROTEIN TOLC"/>
    <property type="match status" value="1"/>
</dbReference>
<evidence type="ECO:0000256" key="1">
    <source>
        <dbReference type="ARBA" id="ARBA00004442"/>
    </source>
</evidence>
<keyword evidence="5" id="KW-0812">Transmembrane</keyword>
<dbReference type="GO" id="GO:0015288">
    <property type="term" value="F:porin activity"/>
    <property type="evidence" value="ECO:0007669"/>
    <property type="project" value="TreeGrafter"/>
</dbReference>
<dbReference type="InterPro" id="IPR003423">
    <property type="entry name" value="OMP_efflux"/>
</dbReference>
<evidence type="ECO:0000256" key="8">
    <source>
        <dbReference type="SAM" id="SignalP"/>
    </source>
</evidence>
<dbReference type="InterPro" id="IPR051906">
    <property type="entry name" value="TolC-like"/>
</dbReference>
<evidence type="ECO:0008006" key="11">
    <source>
        <dbReference type="Google" id="ProtNLM"/>
    </source>
</evidence>
<dbReference type="SUPFAM" id="SSF56954">
    <property type="entry name" value="Outer membrane efflux proteins (OEP)"/>
    <property type="match status" value="1"/>
</dbReference>
<dbReference type="Gene3D" id="1.20.1600.10">
    <property type="entry name" value="Outer membrane efflux proteins (OEP)"/>
    <property type="match status" value="1"/>
</dbReference>
<dbReference type="EMBL" id="MFKF01000026">
    <property type="protein sequence ID" value="OGG56586.1"/>
    <property type="molecule type" value="Genomic_DNA"/>
</dbReference>
<evidence type="ECO:0000313" key="9">
    <source>
        <dbReference type="EMBL" id="OGG56586.1"/>
    </source>
</evidence>
<accession>A0A1F6D596</accession>
<reference evidence="9 10" key="1">
    <citation type="journal article" date="2016" name="Nat. Commun.">
        <title>Thousands of microbial genomes shed light on interconnected biogeochemical processes in an aquifer system.</title>
        <authorList>
            <person name="Anantharaman K."/>
            <person name="Brown C.T."/>
            <person name="Hug L.A."/>
            <person name="Sharon I."/>
            <person name="Castelle C.J."/>
            <person name="Probst A.J."/>
            <person name="Thomas B.C."/>
            <person name="Singh A."/>
            <person name="Wilkins M.J."/>
            <person name="Karaoz U."/>
            <person name="Brodie E.L."/>
            <person name="Williams K.H."/>
            <person name="Hubbard S.S."/>
            <person name="Banfield J.F."/>
        </authorList>
    </citation>
    <scope>NUCLEOTIDE SEQUENCE [LARGE SCALE GENOMIC DNA]</scope>
    <source>
        <strain evidence="10">RIFCSPLOWO2_12_FULL_64_10</strain>
    </source>
</reference>
<keyword evidence="6" id="KW-0472">Membrane</keyword>
<evidence type="ECO:0000313" key="10">
    <source>
        <dbReference type="Proteomes" id="UP000178606"/>
    </source>
</evidence>
<protein>
    <recommendedName>
        <fullName evidence="11">Transporter</fullName>
    </recommendedName>
</protein>
<comment type="caution">
    <text evidence="9">The sequence shown here is derived from an EMBL/GenBank/DDBJ whole genome shotgun (WGS) entry which is preliminary data.</text>
</comment>
<dbReference type="AlphaFoldDB" id="A0A1F6D596"/>
<keyword evidence="4" id="KW-1134">Transmembrane beta strand</keyword>
<gene>
    <name evidence="9" type="ORF">A3F84_08790</name>
</gene>
<comment type="subcellular location">
    <subcellularLocation>
        <location evidence="1">Cell outer membrane</location>
    </subcellularLocation>
</comment>
<keyword evidence="3" id="KW-0813">Transport</keyword>
<dbReference type="Proteomes" id="UP000178606">
    <property type="component" value="Unassembled WGS sequence"/>
</dbReference>
<evidence type="ECO:0000256" key="7">
    <source>
        <dbReference type="ARBA" id="ARBA00023237"/>
    </source>
</evidence>
<dbReference type="GO" id="GO:1990281">
    <property type="term" value="C:efflux pump complex"/>
    <property type="evidence" value="ECO:0007669"/>
    <property type="project" value="TreeGrafter"/>
</dbReference>
<dbReference type="Pfam" id="PF02321">
    <property type="entry name" value="OEP"/>
    <property type="match status" value="2"/>
</dbReference>